<dbReference type="InterPro" id="IPR036412">
    <property type="entry name" value="HAD-like_sf"/>
</dbReference>
<dbReference type="SUPFAM" id="SSF56784">
    <property type="entry name" value="HAD-like"/>
    <property type="match status" value="1"/>
</dbReference>
<name>A0A0R1Q4W4_9LACO</name>
<sequence>MAMIQAIATDLDSTFMHHGMTIAPLNSQMVRQAVDDGIHFVVASGRQAPAISQVMAKVGVTGAKVCLNGSYVEDEHGQVLVASAIPRDRITRLLKLAQAGHTNLMLYRKNGVFRYDVTNTLLWHAAFLMHGKGYNHLFKTEARMLRLLATD</sequence>
<gene>
    <name evidence="1" type="ORF">FD01_GL002495</name>
</gene>
<dbReference type="Gene3D" id="3.40.50.1000">
    <property type="entry name" value="HAD superfamily/HAD-like"/>
    <property type="match status" value="1"/>
</dbReference>
<evidence type="ECO:0000313" key="1">
    <source>
        <dbReference type="EMBL" id="KRL39593.1"/>
    </source>
</evidence>
<dbReference type="AlphaFoldDB" id="A0A0R1Q4W4"/>
<dbReference type="InterPro" id="IPR023214">
    <property type="entry name" value="HAD_sf"/>
</dbReference>
<dbReference type="GO" id="GO:0005829">
    <property type="term" value="C:cytosol"/>
    <property type="evidence" value="ECO:0007669"/>
    <property type="project" value="TreeGrafter"/>
</dbReference>
<proteinExistence type="predicted"/>
<reference evidence="1 2" key="1">
    <citation type="journal article" date="2015" name="Genome Announc.">
        <title>Expanding the biotechnology potential of lactobacilli through comparative genomics of 213 strains and associated genera.</title>
        <authorList>
            <person name="Sun Z."/>
            <person name="Harris H.M."/>
            <person name="McCann A."/>
            <person name="Guo C."/>
            <person name="Argimon S."/>
            <person name="Zhang W."/>
            <person name="Yang X."/>
            <person name="Jeffery I.B."/>
            <person name="Cooney J.C."/>
            <person name="Kagawa T.F."/>
            <person name="Liu W."/>
            <person name="Song Y."/>
            <person name="Salvetti E."/>
            <person name="Wrobel A."/>
            <person name="Rasinkangas P."/>
            <person name="Parkhill J."/>
            <person name="Rea M.C."/>
            <person name="O'Sullivan O."/>
            <person name="Ritari J."/>
            <person name="Douillard F.P."/>
            <person name="Paul Ross R."/>
            <person name="Yang R."/>
            <person name="Briner A.E."/>
            <person name="Felis G.E."/>
            <person name="de Vos W.M."/>
            <person name="Barrangou R."/>
            <person name="Klaenhammer T.R."/>
            <person name="Caufield P.W."/>
            <person name="Cui Y."/>
            <person name="Zhang H."/>
            <person name="O'Toole P.W."/>
        </authorList>
    </citation>
    <scope>NUCLEOTIDE SEQUENCE [LARGE SCALE GENOMIC DNA]</scope>
    <source>
        <strain evidence="1 2">DSM 13343</strain>
    </source>
</reference>
<protein>
    <recommendedName>
        <fullName evidence="3">HAD superfamily hydrolase</fullName>
    </recommendedName>
</protein>
<evidence type="ECO:0008006" key="3">
    <source>
        <dbReference type="Google" id="ProtNLM"/>
    </source>
</evidence>
<dbReference type="Pfam" id="PF08282">
    <property type="entry name" value="Hydrolase_3"/>
    <property type="match status" value="1"/>
</dbReference>
<evidence type="ECO:0000313" key="2">
    <source>
        <dbReference type="Proteomes" id="UP000051790"/>
    </source>
</evidence>
<dbReference type="EMBL" id="AZEU01000292">
    <property type="protein sequence ID" value="KRL39593.1"/>
    <property type="molecule type" value="Genomic_DNA"/>
</dbReference>
<organism evidence="1 2">
    <name type="scientific">Lacticaseibacillus manihotivorans DSM 13343 = JCM 12514</name>
    <dbReference type="NCBI Taxonomy" id="1423769"/>
    <lineage>
        <taxon>Bacteria</taxon>
        <taxon>Bacillati</taxon>
        <taxon>Bacillota</taxon>
        <taxon>Bacilli</taxon>
        <taxon>Lactobacillales</taxon>
        <taxon>Lactobacillaceae</taxon>
        <taxon>Lacticaseibacillus</taxon>
    </lineage>
</organism>
<keyword evidence="2" id="KW-1185">Reference proteome</keyword>
<comment type="caution">
    <text evidence="1">The sequence shown here is derived from an EMBL/GenBank/DDBJ whole genome shotgun (WGS) entry which is preliminary data.</text>
</comment>
<dbReference type="Proteomes" id="UP000051790">
    <property type="component" value="Unassembled WGS sequence"/>
</dbReference>
<dbReference type="GO" id="GO:0000287">
    <property type="term" value="F:magnesium ion binding"/>
    <property type="evidence" value="ECO:0007669"/>
    <property type="project" value="TreeGrafter"/>
</dbReference>
<dbReference type="PANTHER" id="PTHR10000:SF8">
    <property type="entry name" value="HAD SUPERFAMILY HYDROLASE-LIKE, TYPE 3"/>
    <property type="match status" value="1"/>
</dbReference>
<dbReference type="PATRIC" id="fig|1423769.4.peg.2694"/>
<accession>A0A0R1Q4W4</accession>
<dbReference type="GO" id="GO:0016791">
    <property type="term" value="F:phosphatase activity"/>
    <property type="evidence" value="ECO:0007669"/>
    <property type="project" value="TreeGrafter"/>
</dbReference>
<dbReference type="PANTHER" id="PTHR10000">
    <property type="entry name" value="PHOSPHOSERINE PHOSPHATASE"/>
    <property type="match status" value="1"/>
</dbReference>